<gene>
    <name evidence="1" type="ORF">MCHLO_10757</name>
</gene>
<accession>A0ABQ0LS04</accession>
<dbReference type="InterPro" id="IPR014352">
    <property type="entry name" value="FERM/acyl-CoA-bd_prot_sf"/>
</dbReference>
<evidence type="ECO:0000313" key="1">
    <source>
        <dbReference type="EMBL" id="GAT53845.1"/>
    </source>
</evidence>
<reference evidence="1" key="1">
    <citation type="submission" date="2014-09" db="EMBL/GenBank/DDBJ databases">
        <title>Genome sequence of the luminous mushroom Mycena chlorophos for searching fungal bioluminescence genes.</title>
        <authorList>
            <person name="Tanaka Y."/>
            <person name="Kasuga D."/>
            <person name="Oba Y."/>
            <person name="Hase S."/>
            <person name="Sato K."/>
            <person name="Oba Y."/>
            <person name="Sakakibara Y."/>
        </authorList>
    </citation>
    <scope>NUCLEOTIDE SEQUENCE</scope>
</reference>
<keyword evidence="2" id="KW-1185">Reference proteome</keyword>
<dbReference type="EMBL" id="DF848493">
    <property type="protein sequence ID" value="GAT53845.1"/>
    <property type="molecule type" value="Genomic_DNA"/>
</dbReference>
<organism evidence="1 2">
    <name type="scientific">Mycena chlorophos</name>
    <name type="common">Agaric fungus</name>
    <name type="synonym">Agaricus chlorophos</name>
    <dbReference type="NCBI Taxonomy" id="658473"/>
    <lineage>
        <taxon>Eukaryota</taxon>
        <taxon>Fungi</taxon>
        <taxon>Dikarya</taxon>
        <taxon>Basidiomycota</taxon>
        <taxon>Agaricomycotina</taxon>
        <taxon>Agaricomycetes</taxon>
        <taxon>Agaricomycetidae</taxon>
        <taxon>Agaricales</taxon>
        <taxon>Marasmiineae</taxon>
        <taxon>Mycenaceae</taxon>
        <taxon>Mycena</taxon>
    </lineage>
</organism>
<protein>
    <submittedName>
        <fullName evidence="1">Uncharacterized protein</fullName>
    </submittedName>
</protein>
<proteinExistence type="predicted"/>
<dbReference type="Gene3D" id="1.20.80.10">
    <property type="match status" value="1"/>
</dbReference>
<sequence length="92" mass="10103">MAASSNDLIDAQFDRAVEIVQSFPKNGPIQTGYDEKLTMYRRVLLAVSVGSFTDHPTAYTNKLRLEMLHLQDQGCGTCLGGQNGMPGRNIKT</sequence>
<evidence type="ECO:0000313" key="2">
    <source>
        <dbReference type="Proteomes" id="UP000815677"/>
    </source>
</evidence>
<dbReference type="Proteomes" id="UP000815677">
    <property type="component" value="Unassembled WGS sequence"/>
</dbReference>
<name>A0ABQ0LS04_MYCCL</name>